<dbReference type="PANTHER" id="PTHR31296:SF1">
    <property type="entry name" value="MITOCHONDRIAL PROTEIN C2ORF69"/>
    <property type="match status" value="1"/>
</dbReference>
<dbReference type="PANTHER" id="PTHR31296">
    <property type="entry name" value="UPF0565 PROTEIN C2ORF69"/>
    <property type="match status" value="1"/>
</dbReference>
<protein>
    <submittedName>
        <fullName evidence="1">Uncharacterized protein</fullName>
    </submittedName>
</protein>
<evidence type="ECO:0000313" key="2">
    <source>
        <dbReference type="Proteomes" id="UP000015453"/>
    </source>
</evidence>
<organism evidence="1 2">
    <name type="scientific">Genlisea aurea</name>
    <dbReference type="NCBI Taxonomy" id="192259"/>
    <lineage>
        <taxon>Eukaryota</taxon>
        <taxon>Viridiplantae</taxon>
        <taxon>Streptophyta</taxon>
        <taxon>Embryophyta</taxon>
        <taxon>Tracheophyta</taxon>
        <taxon>Spermatophyta</taxon>
        <taxon>Magnoliopsida</taxon>
        <taxon>eudicotyledons</taxon>
        <taxon>Gunneridae</taxon>
        <taxon>Pentapetalae</taxon>
        <taxon>asterids</taxon>
        <taxon>lamiids</taxon>
        <taxon>Lamiales</taxon>
        <taxon>Lentibulariaceae</taxon>
        <taxon>Genlisea</taxon>
    </lineage>
</organism>
<reference evidence="1 2" key="1">
    <citation type="journal article" date="2013" name="BMC Genomics">
        <title>The miniature genome of a carnivorous plant Genlisea aurea contains a low number of genes and short non-coding sequences.</title>
        <authorList>
            <person name="Leushkin E.V."/>
            <person name="Sutormin R.A."/>
            <person name="Nabieva E.R."/>
            <person name="Penin A.A."/>
            <person name="Kondrashov A.S."/>
            <person name="Logacheva M.D."/>
        </authorList>
    </citation>
    <scope>NUCLEOTIDE SEQUENCE [LARGE SCALE GENOMIC DNA]</scope>
</reference>
<sequence>MNRWSGIFKIQLHPDSTTYYRIAASLLLSRSTKGLAVPSGNVIFFTGDRVEGTNNDVIRRLSDPHNIAEIMVSKFGESVNTFVIEASIFNGPFAVYRDFIPSVNEYGEPTTPYDAAGFPASTSLVSLLSKFLAQVKKEHFIPWS</sequence>
<dbReference type="Proteomes" id="UP000015453">
    <property type="component" value="Unassembled WGS sequence"/>
</dbReference>
<dbReference type="InterPro" id="IPR018881">
    <property type="entry name" value="C2orf69_mit"/>
</dbReference>
<proteinExistence type="predicted"/>
<accession>S8CVS3</accession>
<keyword evidence="2" id="KW-1185">Reference proteome</keyword>
<comment type="caution">
    <text evidence="1">The sequence shown here is derived from an EMBL/GenBank/DDBJ whole genome shotgun (WGS) entry which is preliminary data.</text>
</comment>
<gene>
    <name evidence="1" type="ORF">M569_03845</name>
</gene>
<dbReference type="EMBL" id="AUSU01001478">
    <property type="protein sequence ID" value="EPS70915.1"/>
    <property type="molecule type" value="Genomic_DNA"/>
</dbReference>
<dbReference type="GO" id="GO:0005739">
    <property type="term" value="C:mitochondrion"/>
    <property type="evidence" value="ECO:0007669"/>
    <property type="project" value="TreeGrafter"/>
</dbReference>
<dbReference type="OrthoDB" id="419333at2759"/>
<name>S8CVS3_9LAMI</name>
<dbReference type="AlphaFoldDB" id="S8CVS3"/>
<evidence type="ECO:0000313" key="1">
    <source>
        <dbReference type="EMBL" id="EPS70915.1"/>
    </source>
</evidence>